<reference evidence="2 3" key="1">
    <citation type="submission" date="2016-07" db="EMBL/GenBank/DDBJ databases">
        <title>Pervasive Adenine N6-methylation of Active Genes in Fungi.</title>
        <authorList>
            <consortium name="DOE Joint Genome Institute"/>
            <person name="Mondo S.J."/>
            <person name="Dannebaum R.O."/>
            <person name="Kuo R.C."/>
            <person name="Labutti K."/>
            <person name="Haridas S."/>
            <person name="Kuo A."/>
            <person name="Salamov A."/>
            <person name="Ahrendt S.R."/>
            <person name="Lipzen A."/>
            <person name="Sullivan W."/>
            <person name="Andreopoulos W.B."/>
            <person name="Clum A."/>
            <person name="Lindquist E."/>
            <person name="Daum C."/>
            <person name="Ramamoorthy G.K."/>
            <person name="Gryganskyi A."/>
            <person name="Culley D."/>
            <person name="Magnuson J.K."/>
            <person name="James T.Y."/>
            <person name="O'Malley M.A."/>
            <person name="Stajich J.E."/>
            <person name="Spatafora J.W."/>
            <person name="Visel A."/>
            <person name="Grigoriev I.V."/>
        </authorList>
    </citation>
    <scope>NUCLEOTIDE SEQUENCE [LARGE SCALE GENOMIC DNA]</scope>
    <source>
        <strain evidence="2 3">CBS 931.73</strain>
    </source>
</reference>
<evidence type="ECO:0000259" key="1">
    <source>
        <dbReference type="PROSITE" id="PS50404"/>
    </source>
</evidence>
<dbReference type="CDD" id="cd03194">
    <property type="entry name" value="GST_C_3"/>
    <property type="match status" value="1"/>
</dbReference>
<dbReference type="PROSITE" id="PS50404">
    <property type="entry name" value="GST_NTER"/>
    <property type="match status" value="1"/>
</dbReference>
<accession>A0A1Y1YV67</accession>
<evidence type="ECO:0000313" key="2">
    <source>
        <dbReference type="EMBL" id="ORY01465.1"/>
    </source>
</evidence>
<dbReference type="EMBL" id="MCFE01000069">
    <property type="protein sequence ID" value="ORY01465.1"/>
    <property type="molecule type" value="Genomic_DNA"/>
</dbReference>
<evidence type="ECO:0000313" key="3">
    <source>
        <dbReference type="Proteomes" id="UP000193498"/>
    </source>
</evidence>
<dbReference type="PANTHER" id="PTHR42673:SF4">
    <property type="entry name" value="MALEYLACETOACETATE ISOMERASE"/>
    <property type="match status" value="1"/>
</dbReference>
<dbReference type="Pfam" id="PF13409">
    <property type="entry name" value="GST_N_2"/>
    <property type="match status" value="1"/>
</dbReference>
<feature type="domain" description="GST N-terminal" evidence="1">
    <location>
        <begin position="2"/>
        <end position="89"/>
    </location>
</feature>
<organism evidence="2 3">
    <name type="scientific">Basidiobolus meristosporus CBS 931.73</name>
    <dbReference type="NCBI Taxonomy" id="1314790"/>
    <lineage>
        <taxon>Eukaryota</taxon>
        <taxon>Fungi</taxon>
        <taxon>Fungi incertae sedis</taxon>
        <taxon>Zoopagomycota</taxon>
        <taxon>Entomophthoromycotina</taxon>
        <taxon>Basidiobolomycetes</taxon>
        <taxon>Basidiobolales</taxon>
        <taxon>Basidiobolaceae</taxon>
        <taxon>Basidiobolus</taxon>
    </lineage>
</organism>
<dbReference type="Pfam" id="PF13410">
    <property type="entry name" value="GST_C_2"/>
    <property type="match status" value="1"/>
</dbReference>
<comment type="caution">
    <text evidence="2">The sequence shown here is derived from an EMBL/GenBank/DDBJ whole genome shotgun (WGS) entry which is preliminary data.</text>
</comment>
<dbReference type="Gene3D" id="3.40.30.10">
    <property type="entry name" value="Glutaredoxin"/>
    <property type="match status" value="1"/>
</dbReference>
<keyword evidence="3" id="KW-1185">Reference proteome</keyword>
<dbReference type="STRING" id="1314790.A0A1Y1YV67"/>
<dbReference type="OrthoDB" id="249703at2759"/>
<dbReference type="GO" id="GO:0004364">
    <property type="term" value="F:glutathione transferase activity"/>
    <property type="evidence" value="ECO:0007669"/>
    <property type="project" value="TreeGrafter"/>
</dbReference>
<dbReference type="Gene3D" id="1.20.1050.10">
    <property type="match status" value="1"/>
</dbReference>
<protein>
    <submittedName>
        <fullName evidence="2">Glutathione S-transferase</fullName>
    </submittedName>
</protein>
<feature type="non-terminal residue" evidence="2">
    <location>
        <position position="1"/>
    </location>
</feature>
<dbReference type="GO" id="GO:0006559">
    <property type="term" value="P:L-phenylalanine catabolic process"/>
    <property type="evidence" value="ECO:0007669"/>
    <property type="project" value="TreeGrafter"/>
</dbReference>
<dbReference type="SUPFAM" id="SSF47616">
    <property type="entry name" value="GST C-terminal domain-like"/>
    <property type="match status" value="1"/>
</dbReference>
<dbReference type="InterPro" id="IPR036282">
    <property type="entry name" value="Glutathione-S-Trfase_C_sf"/>
</dbReference>
<dbReference type="InParanoid" id="A0A1Y1YV67"/>
<dbReference type="InterPro" id="IPR004045">
    <property type="entry name" value="Glutathione_S-Trfase_N"/>
</dbReference>
<dbReference type="InterPro" id="IPR036249">
    <property type="entry name" value="Thioredoxin-like_sf"/>
</dbReference>
<dbReference type="Proteomes" id="UP000193498">
    <property type="component" value="Unassembled WGS sequence"/>
</dbReference>
<dbReference type="GO" id="GO:0016034">
    <property type="term" value="F:maleylacetoacetate isomerase activity"/>
    <property type="evidence" value="ECO:0007669"/>
    <property type="project" value="TreeGrafter"/>
</dbReference>
<name>A0A1Y1YV67_9FUNG</name>
<gene>
    <name evidence="2" type="ORF">K493DRAFT_312415</name>
</gene>
<dbReference type="AlphaFoldDB" id="A0A1Y1YV67"/>
<keyword evidence="2" id="KW-0808">Transferase</keyword>
<dbReference type="GO" id="GO:0006749">
    <property type="term" value="P:glutathione metabolic process"/>
    <property type="evidence" value="ECO:0007669"/>
    <property type="project" value="TreeGrafter"/>
</dbReference>
<sequence length="230" mass="27244">MPTYTLCLLNKNYSSWSCRALLTARHVKLPLEVEMFYMDDPNFKQKIQKFSPTLKAPALKVTEDSGHSYIIWDSLAILEYLAELHPEIHPTEREERAIARSVAAEMHSGFPKIREKMPYNVRARKDLTLDSKRDEELQNEIRRIVQIWEECRLRTLKKKSSDDEGFLFGKFTIADAMYFPICYRFRTYNIPIENGYAKKYMETIFNWPLGKELEQEAEQEDHIVALYEYI</sequence>
<dbReference type="SUPFAM" id="SSF52833">
    <property type="entry name" value="Thioredoxin-like"/>
    <property type="match status" value="1"/>
</dbReference>
<proteinExistence type="predicted"/>
<dbReference type="PANTHER" id="PTHR42673">
    <property type="entry name" value="MALEYLACETOACETATE ISOMERASE"/>
    <property type="match status" value="1"/>
</dbReference>